<evidence type="ECO:0000256" key="4">
    <source>
        <dbReference type="ARBA" id="ARBA00023015"/>
    </source>
</evidence>
<dbReference type="AlphaFoldDB" id="A0A444YWM3"/>
<dbReference type="GO" id="GO:0003677">
    <property type="term" value="F:DNA binding"/>
    <property type="evidence" value="ECO:0007669"/>
    <property type="project" value="UniProtKB-KW"/>
</dbReference>
<keyword evidence="12" id="KW-1185">Reference proteome</keyword>
<dbReference type="Gene3D" id="2.40.330.10">
    <property type="entry name" value="DNA-binding pseudobarrel domain"/>
    <property type="match status" value="1"/>
</dbReference>
<protein>
    <recommendedName>
        <fullName evidence="10">TF-B3 domain-containing protein</fullName>
    </recommendedName>
</protein>
<evidence type="ECO:0000256" key="9">
    <source>
        <dbReference type="SAM" id="MobiDB-lite"/>
    </source>
</evidence>
<dbReference type="InterPro" id="IPR003340">
    <property type="entry name" value="B3_DNA-bd"/>
</dbReference>
<dbReference type="EMBL" id="SDMP01000016">
    <property type="protein sequence ID" value="RYR06330.1"/>
    <property type="molecule type" value="Genomic_DNA"/>
</dbReference>
<dbReference type="Pfam" id="PF13041">
    <property type="entry name" value="PPR_2"/>
    <property type="match status" value="2"/>
</dbReference>
<evidence type="ECO:0000313" key="12">
    <source>
        <dbReference type="Proteomes" id="UP000289738"/>
    </source>
</evidence>
<feature type="region of interest" description="Disordered" evidence="9">
    <location>
        <begin position="21"/>
        <end position="45"/>
    </location>
</feature>
<feature type="repeat" description="PPR" evidence="8">
    <location>
        <begin position="197"/>
        <end position="231"/>
    </location>
</feature>
<organism evidence="11 12">
    <name type="scientific">Arachis hypogaea</name>
    <name type="common">Peanut</name>
    <dbReference type="NCBI Taxonomy" id="3818"/>
    <lineage>
        <taxon>Eukaryota</taxon>
        <taxon>Viridiplantae</taxon>
        <taxon>Streptophyta</taxon>
        <taxon>Embryophyta</taxon>
        <taxon>Tracheophyta</taxon>
        <taxon>Spermatophyta</taxon>
        <taxon>Magnoliopsida</taxon>
        <taxon>eudicotyledons</taxon>
        <taxon>Gunneridae</taxon>
        <taxon>Pentapetalae</taxon>
        <taxon>rosids</taxon>
        <taxon>fabids</taxon>
        <taxon>Fabales</taxon>
        <taxon>Fabaceae</taxon>
        <taxon>Papilionoideae</taxon>
        <taxon>50 kb inversion clade</taxon>
        <taxon>dalbergioids sensu lato</taxon>
        <taxon>Dalbergieae</taxon>
        <taxon>Pterocarpus clade</taxon>
        <taxon>Arachis</taxon>
    </lineage>
</organism>
<reference evidence="11 12" key="1">
    <citation type="submission" date="2019-01" db="EMBL/GenBank/DDBJ databases">
        <title>Sequencing of cultivated peanut Arachis hypogaea provides insights into genome evolution and oil improvement.</title>
        <authorList>
            <person name="Chen X."/>
        </authorList>
    </citation>
    <scope>NUCLEOTIDE SEQUENCE [LARGE SCALE GENOMIC DNA]</scope>
    <source>
        <strain evidence="12">cv. Fuhuasheng</strain>
        <tissue evidence="11">Leaves</tissue>
    </source>
</reference>
<proteinExistence type="inferred from homology"/>
<evidence type="ECO:0000256" key="2">
    <source>
        <dbReference type="ARBA" id="ARBA00007626"/>
    </source>
</evidence>
<sequence>MFSAPPCAAVSPWSRVAADSTFSHRRSSHRDAGAKAQPEGEQARAMQESEALRVSSVAATSHCLAPTFPRTSPPIRIFSSFSHKDSILIPPTKTHLYASFFCTLICLYVVCGRFCKASCAFSSMCGLGLVPVLPLWNRLLYEFNASGFVSQVKVLFYFLVFRGVVPDVFSVNILVHSLCKVGELDLALEYLRSNDVDTVTYNTVVWGLCVQGLEDQGFGLLSEMLKRGICVDSITCKILVKGYCRIGLVQYAEWVMYNLVDGGIPEDVIGLNTLIDGYCEAGLMNHALVLMENGWRGGIRPDIVTYNTLLKAFCKMGDIVRAESLLSEILGFQNDEEFGQLKNRFVKTKAEIRDLQPTPSAYTTVIDGYAKHSGIEESLSLYERMIMNGIIPDVVTCNSIICGLCRHGKLNEAAVLLREMYTMGLDPNHQVEKNLRHGVVDADGEDDTEAVVKSTTPHMFCKTLTASDTSTHGGFSVPRRAAEDCFPPLDYSQQRPSQELVAKDLHGLEWRFRHIYRVKSILASGGVSVSPVVETI</sequence>
<evidence type="ECO:0000256" key="5">
    <source>
        <dbReference type="ARBA" id="ARBA00023125"/>
    </source>
</evidence>
<comment type="subcellular location">
    <subcellularLocation>
        <location evidence="1">Nucleus</location>
    </subcellularLocation>
</comment>
<dbReference type="InterPro" id="IPR011990">
    <property type="entry name" value="TPR-like_helical_dom_sf"/>
</dbReference>
<dbReference type="PROSITE" id="PS51375">
    <property type="entry name" value="PPR"/>
    <property type="match status" value="6"/>
</dbReference>
<keyword evidence="3" id="KW-0677">Repeat</keyword>
<dbReference type="Proteomes" id="UP000289738">
    <property type="component" value="Chromosome B06"/>
</dbReference>
<gene>
    <name evidence="11" type="ORF">Ahy_B06g086078</name>
</gene>
<feature type="repeat" description="PPR" evidence="8">
    <location>
        <begin position="393"/>
        <end position="427"/>
    </location>
</feature>
<keyword evidence="5" id="KW-0238">DNA-binding</keyword>
<evidence type="ECO:0000256" key="1">
    <source>
        <dbReference type="ARBA" id="ARBA00004123"/>
    </source>
</evidence>
<feature type="repeat" description="PPR" evidence="8">
    <location>
        <begin position="358"/>
        <end position="392"/>
    </location>
</feature>
<dbReference type="PANTHER" id="PTHR46128">
    <property type="entry name" value="MITOCHONDRIAL GROUP I INTRON SPLICING FACTOR CCM1"/>
    <property type="match status" value="1"/>
</dbReference>
<evidence type="ECO:0000256" key="8">
    <source>
        <dbReference type="PROSITE-ProRule" id="PRU00708"/>
    </source>
</evidence>
<comment type="similarity">
    <text evidence="2">Belongs to the PPR family. P subfamily.</text>
</comment>
<name>A0A444YWM3_ARAHY</name>
<evidence type="ECO:0000256" key="6">
    <source>
        <dbReference type="ARBA" id="ARBA00023163"/>
    </source>
</evidence>
<dbReference type="CDD" id="cd10017">
    <property type="entry name" value="B3_DNA"/>
    <property type="match status" value="1"/>
</dbReference>
<feature type="repeat" description="PPR" evidence="8">
    <location>
        <begin position="267"/>
        <end position="301"/>
    </location>
</feature>
<accession>A0A444YWM3</accession>
<dbReference type="GO" id="GO:0005634">
    <property type="term" value="C:nucleus"/>
    <property type="evidence" value="ECO:0007669"/>
    <property type="project" value="UniProtKB-SubCell"/>
</dbReference>
<dbReference type="InterPro" id="IPR002885">
    <property type="entry name" value="PPR_rpt"/>
</dbReference>
<dbReference type="Gene3D" id="1.25.40.10">
    <property type="entry name" value="Tetratricopeptide repeat domain"/>
    <property type="match status" value="4"/>
</dbReference>
<evidence type="ECO:0000313" key="11">
    <source>
        <dbReference type="EMBL" id="RYR06330.1"/>
    </source>
</evidence>
<keyword evidence="4" id="KW-0805">Transcription regulation</keyword>
<comment type="caution">
    <text evidence="11">The sequence shown here is derived from an EMBL/GenBank/DDBJ whole genome shotgun (WGS) entry which is preliminary data.</text>
</comment>
<keyword evidence="6" id="KW-0804">Transcription</keyword>
<dbReference type="Pfam" id="PF02362">
    <property type="entry name" value="B3"/>
    <property type="match status" value="1"/>
</dbReference>
<keyword evidence="7" id="KW-0539">Nucleus</keyword>
<dbReference type="NCBIfam" id="TIGR00756">
    <property type="entry name" value="PPR"/>
    <property type="match status" value="4"/>
</dbReference>
<evidence type="ECO:0000256" key="3">
    <source>
        <dbReference type="ARBA" id="ARBA00022737"/>
    </source>
</evidence>
<dbReference type="PANTHER" id="PTHR46128:SF211">
    <property type="entry name" value="PENTACOTRIPEPTIDE-REPEAT REGION OF PRORP DOMAIN-CONTAINING PROTEIN"/>
    <property type="match status" value="1"/>
</dbReference>
<evidence type="ECO:0000259" key="10">
    <source>
        <dbReference type="Pfam" id="PF02362"/>
    </source>
</evidence>
<dbReference type="SUPFAM" id="SSF101936">
    <property type="entry name" value="DNA-binding pseudobarrel domain"/>
    <property type="match status" value="1"/>
</dbReference>
<dbReference type="Pfam" id="PF12854">
    <property type="entry name" value="PPR_1"/>
    <property type="match status" value="2"/>
</dbReference>
<dbReference type="InterPro" id="IPR015300">
    <property type="entry name" value="DNA-bd_pseudobarrel_sf"/>
</dbReference>
<evidence type="ECO:0000256" key="7">
    <source>
        <dbReference type="ARBA" id="ARBA00023242"/>
    </source>
</evidence>
<feature type="repeat" description="PPR" evidence="8">
    <location>
        <begin position="232"/>
        <end position="266"/>
    </location>
</feature>
<feature type="domain" description="TF-B3" evidence="10">
    <location>
        <begin position="460"/>
        <end position="520"/>
    </location>
</feature>
<dbReference type="InterPro" id="IPR050872">
    <property type="entry name" value="PPR_P_subfamily"/>
</dbReference>
<feature type="repeat" description="PPR" evidence="8">
    <location>
        <begin position="302"/>
        <end position="332"/>
    </location>
</feature>